<dbReference type="SMART" id="SM00906">
    <property type="entry name" value="Fungal_trans"/>
    <property type="match status" value="1"/>
</dbReference>
<dbReference type="PROSITE" id="PS00463">
    <property type="entry name" value="ZN2_CY6_FUNGAL_1"/>
    <property type="match status" value="1"/>
</dbReference>
<dbReference type="GO" id="GO:0006351">
    <property type="term" value="P:DNA-templated transcription"/>
    <property type="evidence" value="ECO:0007669"/>
    <property type="project" value="InterPro"/>
</dbReference>
<dbReference type="Pfam" id="PF00172">
    <property type="entry name" value="Zn_clus"/>
    <property type="match status" value="1"/>
</dbReference>
<keyword evidence="7" id="KW-1185">Reference proteome</keyword>
<feature type="compositionally biased region" description="Low complexity" evidence="4">
    <location>
        <begin position="56"/>
        <end position="70"/>
    </location>
</feature>
<evidence type="ECO:0000313" key="7">
    <source>
        <dbReference type="Proteomes" id="UP000039046"/>
    </source>
</evidence>
<dbReference type="CDD" id="cd12148">
    <property type="entry name" value="fungal_TF_MHR"/>
    <property type="match status" value="1"/>
</dbReference>
<accession>A0A0A1THQ3</accession>
<dbReference type="STRING" id="1531966.A0A0A1THQ3"/>
<dbReference type="GO" id="GO:0000981">
    <property type="term" value="F:DNA-binding transcription factor activity, RNA polymerase II-specific"/>
    <property type="evidence" value="ECO:0007669"/>
    <property type="project" value="InterPro"/>
</dbReference>
<evidence type="ECO:0000259" key="5">
    <source>
        <dbReference type="PROSITE" id="PS50048"/>
    </source>
</evidence>
<proteinExistence type="predicted"/>
<feature type="domain" description="Zn(2)-C6 fungal-type" evidence="5">
    <location>
        <begin position="100"/>
        <end position="131"/>
    </location>
</feature>
<dbReference type="InterPro" id="IPR001138">
    <property type="entry name" value="Zn2Cys6_DnaBD"/>
</dbReference>
<dbReference type="HOGENOM" id="CLU_007604_0_0_1"/>
<dbReference type="AlphaFoldDB" id="A0A0A1THQ3"/>
<evidence type="ECO:0000256" key="3">
    <source>
        <dbReference type="SAM" id="Coils"/>
    </source>
</evidence>
<evidence type="ECO:0000256" key="4">
    <source>
        <dbReference type="SAM" id="MobiDB-lite"/>
    </source>
</evidence>
<name>A0A0A1THQ3_9HYPO</name>
<dbReference type="Pfam" id="PF04082">
    <property type="entry name" value="Fungal_trans"/>
    <property type="match status" value="1"/>
</dbReference>
<evidence type="ECO:0000256" key="2">
    <source>
        <dbReference type="ARBA" id="ARBA00023242"/>
    </source>
</evidence>
<dbReference type="OrthoDB" id="2110361at2759"/>
<evidence type="ECO:0000313" key="6">
    <source>
        <dbReference type="EMBL" id="CEJ89908.1"/>
    </source>
</evidence>
<dbReference type="CDD" id="cd00067">
    <property type="entry name" value="GAL4"/>
    <property type="match status" value="1"/>
</dbReference>
<evidence type="ECO:0000256" key="1">
    <source>
        <dbReference type="ARBA" id="ARBA00022723"/>
    </source>
</evidence>
<dbReference type="EMBL" id="CDHN01000003">
    <property type="protein sequence ID" value="CEJ89908.1"/>
    <property type="molecule type" value="Genomic_DNA"/>
</dbReference>
<keyword evidence="3" id="KW-0175">Coiled coil</keyword>
<dbReference type="PROSITE" id="PS50048">
    <property type="entry name" value="ZN2_CY6_FUNGAL_2"/>
    <property type="match status" value="1"/>
</dbReference>
<feature type="region of interest" description="Disordered" evidence="4">
    <location>
        <begin position="180"/>
        <end position="206"/>
    </location>
</feature>
<feature type="region of interest" description="Disordered" evidence="4">
    <location>
        <begin position="1"/>
        <end position="105"/>
    </location>
</feature>
<protein>
    <recommendedName>
        <fullName evidence="5">Zn(2)-C6 fungal-type domain-containing protein</fullName>
    </recommendedName>
</protein>
<dbReference type="PANTHER" id="PTHR46910:SF1">
    <property type="entry name" value="MISCELLANEOUS ZN(II)2CYS6 TRANSCRIPTION FACTOR (EUROFUNG)-RELATED"/>
    <property type="match status" value="1"/>
</dbReference>
<dbReference type="InterPro" id="IPR007219">
    <property type="entry name" value="XnlR_reg_dom"/>
</dbReference>
<dbReference type="PANTHER" id="PTHR46910">
    <property type="entry name" value="TRANSCRIPTION FACTOR PDR1"/>
    <property type="match status" value="1"/>
</dbReference>
<dbReference type="SUPFAM" id="SSF57701">
    <property type="entry name" value="Zn2/Cys6 DNA-binding domain"/>
    <property type="match status" value="1"/>
</dbReference>
<dbReference type="Proteomes" id="UP000039046">
    <property type="component" value="Unassembled WGS sequence"/>
</dbReference>
<keyword evidence="2" id="KW-0539">Nucleus</keyword>
<gene>
    <name evidence="6" type="ORF">VHEMI05723</name>
</gene>
<dbReference type="InterPro" id="IPR036864">
    <property type="entry name" value="Zn2-C6_fun-type_DNA-bd_sf"/>
</dbReference>
<keyword evidence="1" id="KW-0479">Metal-binding</keyword>
<sequence>MADPGRHPYQRSPNMVPRYETAHSLGPPGHPGHHSSGMAQLPSVSHGFPPFSQRPHSGMMSRDSMSDSMGSGHGPPTSMQGGMGSQNQKRAYRQRRKDPSCDACRERKVKCDATETSSCSECSSRNVKCQFTKETNRRMSSIKQVQDLEKQIEKVKRQNINYRRMLNDCNVPVQDMEVESGDASPFPLPIVDPEPRPKRGAPLPELPRVRSNMRNMSKGIWATPHTFEHTIPARQIDVPDMPPKAMVDELLDAYYNTAHSMFPIIHLPIFRREVDELYRSAPRQVSSSWLSMFFAVLATGSLFSLQPPTPNSYSRPGDLLDSARKAIDPWCDEYNLDDVRALFLIALSLNEMNIRTSAWSWTGRAVRAAQSLALYTESDAWSVIEGEMRRRTWWAIYVLDRTMSSEFGHPFLIDDADCDVRLPAAVDDHYIQSDGMHVPEGAEPLTHSLLAIIHVVRSYSGVLKSLQLPSIPAGHLSSFDGHLRKCLNTFPPACDPASTVALAPHFLPPLAYLLHARFILHRHNLAPNCEPETRFAALEQCSRIALETASLVSRSNNPAEGATALFVMHLFRCALVLLITASFEPAVACIQALAAIDGRRDVATPCGRYLAFFVNILDAKRTKLSEHPISATSLLTALAGDEELLAYVSADAQASPPRTWVWAMDSDNALPQSPSIRSSPAGGASTFSRGHRTGLTEDEAHNWGGWLKLENTIRAILKDSEQLWSNKMALKQEPGVTSINSAPRMPEPPRRSPESIMHKGSDRISIANII</sequence>
<reference evidence="6 7" key="1">
    <citation type="journal article" date="2015" name="Genome Announc.">
        <title>Draft Genome Sequence and Gene Annotation of the Entomopathogenic Fungus Verticillium hemipterigenum.</title>
        <authorList>
            <person name="Horn F."/>
            <person name="Habel A."/>
            <person name="Scharf D.H."/>
            <person name="Dworschak J."/>
            <person name="Brakhage A.A."/>
            <person name="Guthke R."/>
            <person name="Hertweck C."/>
            <person name="Linde J."/>
        </authorList>
    </citation>
    <scope>NUCLEOTIDE SEQUENCE [LARGE SCALE GENOMIC DNA]</scope>
</reference>
<organism evidence="6 7">
    <name type="scientific">[Torrubiella] hemipterigena</name>
    <dbReference type="NCBI Taxonomy" id="1531966"/>
    <lineage>
        <taxon>Eukaryota</taxon>
        <taxon>Fungi</taxon>
        <taxon>Dikarya</taxon>
        <taxon>Ascomycota</taxon>
        <taxon>Pezizomycotina</taxon>
        <taxon>Sordariomycetes</taxon>
        <taxon>Hypocreomycetidae</taxon>
        <taxon>Hypocreales</taxon>
        <taxon>Clavicipitaceae</taxon>
        <taxon>Clavicipitaceae incertae sedis</taxon>
        <taxon>'Torrubiella' clade</taxon>
    </lineage>
</organism>
<feature type="compositionally biased region" description="Polar residues" evidence="4">
    <location>
        <begin position="77"/>
        <end position="89"/>
    </location>
</feature>
<feature type="region of interest" description="Disordered" evidence="4">
    <location>
        <begin position="736"/>
        <end position="757"/>
    </location>
</feature>
<dbReference type="SMART" id="SM00066">
    <property type="entry name" value="GAL4"/>
    <property type="match status" value="1"/>
</dbReference>
<dbReference type="GO" id="GO:0008270">
    <property type="term" value="F:zinc ion binding"/>
    <property type="evidence" value="ECO:0007669"/>
    <property type="project" value="InterPro"/>
</dbReference>
<feature type="compositionally biased region" description="Basic and acidic residues" evidence="4">
    <location>
        <begin position="747"/>
        <end position="757"/>
    </location>
</feature>
<dbReference type="Gene3D" id="4.10.240.10">
    <property type="entry name" value="Zn(2)-C6 fungal-type DNA-binding domain"/>
    <property type="match status" value="1"/>
</dbReference>
<feature type="coiled-coil region" evidence="3">
    <location>
        <begin position="138"/>
        <end position="165"/>
    </location>
</feature>
<dbReference type="InterPro" id="IPR050987">
    <property type="entry name" value="AtrR-like"/>
</dbReference>
<dbReference type="GO" id="GO:0003677">
    <property type="term" value="F:DNA binding"/>
    <property type="evidence" value="ECO:0007669"/>
    <property type="project" value="InterPro"/>
</dbReference>